<name>A0A919S947_9ACTN</name>
<evidence type="ECO:0000256" key="1">
    <source>
        <dbReference type="SAM" id="Phobius"/>
    </source>
</evidence>
<dbReference type="InterPro" id="IPR012551">
    <property type="entry name" value="DUF1707_SHOCT-like"/>
</dbReference>
<gene>
    <name evidence="3" type="ORF">Aco04nite_06330</name>
</gene>
<keyword evidence="4" id="KW-1185">Reference proteome</keyword>
<feature type="transmembrane region" description="Helical" evidence="1">
    <location>
        <begin position="94"/>
        <end position="119"/>
    </location>
</feature>
<organism evidence="3 4">
    <name type="scientific">Winogradskya consettensis</name>
    <dbReference type="NCBI Taxonomy" id="113560"/>
    <lineage>
        <taxon>Bacteria</taxon>
        <taxon>Bacillati</taxon>
        <taxon>Actinomycetota</taxon>
        <taxon>Actinomycetes</taxon>
        <taxon>Micromonosporales</taxon>
        <taxon>Micromonosporaceae</taxon>
        <taxon>Winogradskya</taxon>
    </lineage>
</organism>
<keyword evidence="1" id="KW-0472">Membrane</keyword>
<protein>
    <recommendedName>
        <fullName evidence="2">DUF1707 domain-containing protein</fullName>
    </recommendedName>
</protein>
<dbReference type="AlphaFoldDB" id="A0A919S947"/>
<dbReference type="RefSeq" id="WP_212995664.1">
    <property type="nucleotide sequence ID" value="NZ_BAAATW010000009.1"/>
</dbReference>
<dbReference type="Pfam" id="PF08044">
    <property type="entry name" value="DUF1707"/>
    <property type="match status" value="1"/>
</dbReference>
<keyword evidence="1" id="KW-0812">Transmembrane</keyword>
<dbReference type="PANTHER" id="PTHR40763:SF4">
    <property type="entry name" value="DUF1707 DOMAIN-CONTAINING PROTEIN"/>
    <property type="match status" value="1"/>
</dbReference>
<feature type="transmembrane region" description="Helical" evidence="1">
    <location>
        <begin position="125"/>
        <end position="143"/>
    </location>
</feature>
<proteinExistence type="predicted"/>
<accession>A0A919S947</accession>
<dbReference type="EMBL" id="BOQP01000003">
    <property type="protein sequence ID" value="GIM67435.1"/>
    <property type="molecule type" value="Genomic_DNA"/>
</dbReference>
<evidence type="ECO:0000313" key="3">
    <source>
        <dbReference type="EMBL" id="GIM67435.1"/>
    </source>
</evidence>
<dbReference type="PANTHER" id="PTHR40763">
    <property type="entry name" value="MEMBRANE PROTEIN-RELATED"/>
    <property type="match status" value="1"/>
</dbReference>
<reference evidence="3" key="1">
    <citation type="submission" date="2021-03" db="EMBL/GenBank/DDBJ databases">
        <title>Whole genome shotgun sequence of Actinoplanes consettensis NBRC 14913.</title>
        <authorList>
            <person name="Komaki H."/>
            <person name="Tamura T."/>
        </authorList>
    </citation>
    <scope>NUCLEOTIDE SEQUENCE</scope>
    <source>
        <strain evidence="3">NBRC 14913</strain>
    </source>
</reference>
<keyword evidence="1" id="KW-1133">Transmembrane helix</keyword>
<comment type="caution">
    <text evidence="3">The sequence shown here is derived from an EMBL/GenBank/DDBJ whole genome shotgun (WGS) entry which is preliminary data.</text>
</comment>
<dbReference type="Proteomes" id="UP000680865">
    <property type="component" value="Unassembled WGS sequence"/>
</dbReference>
<evidence type="ECO:0000313" key="4">
    <source>
        <dbReference type="Proteomes" id="UP000680865"/>
    </source>
</evidence>
<feature type="domain" description="DUF1707" evidence="2">
    <location>
        <begin position="14"/>
        <end position="66"/>
    </location>
</feature>
<sequence>MPKEVVRKQEVESMRAADADRHKIAEQLKAALDEGRLSLIEYDERVRDAYAARTYGDLVLLVDDLPQAGVSAEEVNARRLAEERKAARKLPTALMVLWTIYGSIAAINVVVWILVAITVEAVYPWPIWLLVPGVALGATTIGVQNIKKRR</sequence>
<evidence type="ECO:0000259" key="2">
    <source>
        <dbReference type="Pfam" id="PF08044"/>
    </source>
</evidence>